<feature type="transmembrane region" description="Helical" evidence="6">
    <location>
        <begin position="83"/>
        <end position="104"/>
    </location>
</feature>
<evidence type="ECO:0000256" key="4">
    <source>
        <dbReference type="ARBA" id="ARBA00022989"/>
    </source>
</evidence>
<feature type="transmembrane region" description="Helical" evidence="6">
    <location>
        <begin position="12"/>
        <end position="34"/>
    </location>
</feature>
<dbReference type="Pfam" id="PF11700">
    <property type="entry name" value="ATG22"/>
    <property type="match status" value="1"/>
</dbReference>
<evidence type="ECO:0000256" key="1">
    <source>
        <dbReference type="ARBA" id="ARBA00004127"/>
    </source>
</evidence>
<dbReference type="InterPro" id="IPR024671">
    <property type="entry name" value="Atg22-like"/>
</dbReference>
<evidence type="ECO:0000313" key="8">
    <source>
        <dbReference type="EMBL" id="VFU11856.1"/>
    </source>
</evidence>
<dbReference type="InterPro" id="IPR036259">
    <property type="entry name" value="MFS_trans_sf"/>
</dbReference>
<dbReference type="InterPro" id="IPR020846">
    <property type="entry name" value="MFS_dom"/>
</dbReference>
<feature type="transmembrane region" description="Helical" evidence="6">
    <location>
        <begin position="54"/>
        <end position="74"/>
    </location>
</feature>
<keyword evidence="2" id="KW-0813">Transport</keyword>
<dbReference type="Gene3D" id="1.20.1250.20">
    <property type="entry name" value="MFS general substrate transporter like domains"/>
    <property type="match status" value="1"/>
</dbReference>
<evidence type="ECO:0000256" key="3">
    <source>
        <dbReference type="ARBA" id="ARBA00022692"/>
    </source>
</evidence>
<comment type="subcellular location">
    <subcellularLocation>
        <location evidence="1">Endomembrane system</location>
        <topology evidence="1">Multi-pass membrane protein</topology>
    </subcellularLocation>
</comment>
<evidence type="ECO:0000256" key="5">
    <source>
        <dbReference type="ARBA" id="ARBA00023136"/>
    </source>
</evidence>
<keyword evidence="4 6" id="KW-1133">Transmembrane helix</keyword>
<feature type="transmembrane region" description="Helical" evidence="6">
    <location>
        <begin position="328"/>
        <end position="350"/>
    </location>
</feature>
<dbReference type="PANTHER" id="PTHR23519">
    <property type="entry name" value="AUTOPHAGY-RELATED PROTEIN 22"/>
    <property type="match status" value="1"/>
</dbReference>
<evidence type="ECO:0000256" key="2">
    <source>
        <dbReference type="ARBA" id="ARBA00022448"/>
    </source>
</evidence>
<dbReference type="CDD" id="cd17482">
    <property type="entry name" value="MFS_YxiO_like"/>
    <property type="match status" value="1"/>
</dbReference>
<dbReference type="PROSITE" id="PS50850">
    <property type="entry name" value="MFS"/>
    <property type="match status" value="1"/>
</dbReference>
<feature type="transmembrane region" description="Helical" evidence="6">
    <location>
        <begin position="401"/>
        <end position="420"/>
    </location>
</feature>
<feature type="transmembrane region" description="Helical" evidence="6">
    <location>
        <begin position="304"/>
        <end position="322"/>
    </location>
</feature>
<evidence type="ECO:0000256" key="6">
    <source>
        <dbReference type="SAM" id="Phobius"/>
    </source>
</evidence>
<gene>
    <name evidence="8" type="ORF">SCFA_1180002</name>
</gene>
<accession>A0A485LUR2</accession>
<sequence length="442" mass="47302">MNVSEKKSVISWALYDWANSAFATTVIAGFFPLFFKQYWSAGVDTAVSTARLGLANSLAGVVIALGAPVLGAIADRGTSRKRFLIFFALMGMVATSAMALISAGAWVSAVWLYVIASIGFSGGNVFYDSLLPGVAPKNREHFVSALGFALGYLGGGVLFALNVWMTLRPSFFGFADSAQAVRFSFLSVGIWWALFAVPLMMFVREPSAPGKAARGAGMVREGIKQLGHTFREIRHLRVIFLFLAAYWLYIDGVDTIIRMAVDYGLSLGFQAGDLILALLITQFVGFPCAVAFGLLGQKIGAKRAILAAIGVYLFVSVWGAFIQSKAEFYALAIIIGFVQGGVQALSRSFYSRIIPKDRSAEYFGFYNMLGKFAAIVGPVLVGLTGLLARSMGAGGTLASRLSIVSLAVLFLSGGILLLFVDEEEGRREAARLSAPDQEASAP</sequence>
<feature type="transmembrane region" description="Helical" evidence="6">
    <location>
        <begin position="362"/>
        <end position="381"/>
    </location>
</feature>
<dbReference type="SUPFAM" id="SSF103473">
    <property type="entry name" value="MFS general substrate transporter"/>
    <property type="match status" value="1"/>
</dbReference>
<dbReference type="EMBL" id="CAADRM010000022">
    <property type="protein sequence ID" value="VFU11856.1"/>
    <property type="molecule type" value="Genomic_DNA"/>
</dbReference>
<reference evidence="8" key="1">
    <citation type="submission" date="2019-03" db="EMBL/GenBank/DDBJ databases">
        <authorList>
            <person name="Hao L."/>
        </authorList>
    </citation>
    <scope>NUCLEOTIDE SEQUENCE</scope>
</reference>
<feature type="transmembrane region" description="Helical" evidence="6">
    <location>
        <begin position="142"/>
        <end position="165"/>
    </location>
</feature>
<dbReference type="GO" id="GO:0022857">
    <property type="term" value="F:transmembrane transporter activity"/>
    <property type="evidence" value="ECO:0007669"/>
    <property type="project" value="InterPro"/>
</dbReference>
<protein>
    <submittedName>
        <fullName evidence="8">Vacuole effluxer Atg22 like protein</fullName>
    </submittedName>
</protein>
<keyword evidence="5 6" id="KW-0472">Membrane</keyword>
<dbReference type="GO" id="GO:0012505">
    <property type="term" value="C:endomembrane system"/>
    <property type="evidence" value="ECO:0007669"/>
    <property type="project" value="UniProtKB-SubCell"/>
</dbReference>
<feature type="transmembrane region" description="Helical" evidence="6">
    <location>
        <begin position="267"/>
        <end position="292"/>
    </location>
</feature>
<dbReference type="PANTHER" id="PTHR23519:SF1">
    <property type="entry name" value="AUTOPHAGY-RELATED PROTEIN 22"/>
    <property type="match status" value="1"/>
</dbReference>
<organism evidence="8">
    <name type="scientific">anaerobic digester metagenome</name>
    <dbReference type="NCBI Taxonomy" id="1263854"/>
    <lineage>
        <taxon>unclassified sequences</taxon>
        <taxon>metagenomes</taxon>
        <taxon>ecological metagenomes</taxon>
    </lineage>
</organism>
<dbReference type="AlphaFoldDB" id="A0A485LUR2"/>
<proteinExistence type="predicted"/>
<feature type="transmembrane region" description="Helical" evidence="6">
    <location>
        <begin position="238"/>
        <end position="261"/>
    </location>
</feature>
<name>A0A485LUR2_9ZZZZ</name>
<feature type="domain" description="Major facilitator superfamily (MFS) profile" evidence="7">
    <location>
        <begin position="9"/>
        <end position="425"/>
    </location>
</feature>
<dbReference type="InterPro" id="IPR050495">
    <property type="entry name" value="ATG22/LtaA_families"/>
</dbReference>
<evidence type="ECO:0000259" key="7">
    <source>
        <dbReference type="PROSITE" id="PS50850"/>
    </source>
</evidence>
<keyword evidence="3 6" id="KW-0812">Transmembrane</keyword>
<feature type="transmembrane region" description="Helical" evidence="6">
    <location>
        <begin position="185"/>
        <end position="203"/>
    </location>
</feature>
<feature type="transmembrane region" description="Helical" evidence="6">
    <location>
        <begin position="110"/>
        <end position="130"/>
    </location>
</feature>